<evidence type="ECO:0000256" key="1">
    <source>
        <dbReference type="ARBA" id="ARBA00004814"/>
    </source>
</evidence>
<comment type="similarity">
    <text evidence="2">Belongs to the tryptophan 2-monooxygenase family.</text>
</comment>
<dbReference type="EC" id="1.13.12.3" evidence="3"/>
<dbReference type="InterPro" id="IPR036188">
    <property type="entry name" value="FAD/NAD-bd_sf"/>
</dbReference>
<gene>
    <name evidence="8" type="ORF">PS2015_1090</name>
</gene>
<organism evidence="8 9">
    <name type="scientific">Pseudohongiella spirulinae</name>
    <dbReference type="NCBI Taxonomy" id="1249552"/>
    <lineage>
        <taxon>Bacteria</taxon>
        <taxon>Pseudomonadati</taxon>
        <taxon>Pseudomonadota</taxon>
        <taxon>Gammaproteobacteria</taxon>
        <taxon>Pseudomonadales</taxon>
        <taxon>Pseudohongiellaceae</taxon>
        <taxon>Pseudohongiella</taxon>
    </lineage>
</organism>
<dbReference type="KEGG" id="pspi:PS2015_1090"/>
<evidence type="ECO:0000256" key="4">
    <source>
        <dbReference type="ARBA" id="ARBA00017871"/>
    </source>
</evidence>
<evidence type="ECO:0000256" key="3">
    <source>
        <dbReference type="ARBA" id="ARBA00012535"/>
    </source>
</evidence>
<evidence type="ECO:0000313" key="9">
    <source>
        <dbReference type="Proteomes" id="UP000065641"/>
    </source>
</evidence>
<evidence type="ECO:0000313" key="8">
    <source>
        <dbReference type="EMBL" id="ALO45752.1"/>
    </source>
</evidence>
<proteinExistence type="inferred from homology"/>
<dbReference type="GO" id="GO:0050361">
    <property type="term" value="F:tryptophan 2-monooxygenase activity"/>
    <property type="evidence" value="ECO:0007669"/>
    <property type="project" value="UniProtKB-EC"/>
</dbReference>
<reference evidence="8 9" key="1">
    <citation type="submission" date="2015-11" db="EMBL/GenBank/DDBJ databases">
        <authorList>
            <person name="Zhang Y."/>
            <person name="Guo Z."/>
        </authorList>
    </citation>
    <scope>NUCLEOTIDE SEQUENCE [LARGE SCALE GENOMIC DNA]</scope>
    <source>
        <strain evidence="8 9">KCTC 32221</strain>
    </source>
</reference>
<keyword evidence="9" id="KW-1185">Reference proteome</keyword>
<accession>A0A0S2KBR3</accession>
<evidence type="ECO:0000256" key="5">
    <source>
        <dbReference type="ARBA" id="ARBA00023070"/>
    </source>
</evidence>
<name>A0A0S2KBR3_9GAMM</name>
<dbReference type="AlphaFoldDB" id="A0A0S2KBR3"/>
<feature type="domain" description="Amine oxidase" evidence="7">
    <location>
        <begin position="15"/>
        <end position="461"/>
    </location>
</feature>
<dbReference type="SUPFAM" id="SSF51905">
    <property type="entry name" value="FAD/NAD(P)-binding domain"/>
    <property type="match status" value="1"/>
</dbReference>
<evidence type="ECO:0000256" key="6">
    <source>
        <dbReference type="ARBA" id="ARBA00047321"/>
    </source>
</evidence>
<comment type="catalytic activity">
    <reaction evidence="6">
        <text>L-tryptophan + O2 = indole-3-acetamide + CO2 + H2O</text>
        <dbReference type="Rhea" id="RHEA:16165"/>
        <dbReference type="ChEBI" id="CHEBI:15377"/>
        <dbReference type="ChEBI" id="CHEBI:15379"/>
        <dbReference type="ChEBI" id="CHEBI:16031"/>
        <dbReference type="ChEBI" id="CHEBI:16526"/>
        <dbReference type="ChEBI" id="CHEBI:57912"/>
        <dbReference type="EC" id="1.13.12.3"/>
    </reaction>
</comment>
<dbReference type="Gene3D" id="3.50.50.60">
    <property type="entry name" value="FAD/NAD(P)-binding domain"/>
    <property type="match status" value="1"/>
</dbReference>
<dbReference type="GO" id="GO:0009851">
    <property type="term" value="P:auxin biosynthetic process"/>
    <property type="evidence" value="ECO:0007669"/>
    <property type="project" value="UniProtKB-KW"/>
</dbReference>
<sequence>MSQAHYDVIIIGAGIAGLGCATKLVESGIPADRIVILEARDRSGGRIHNAADDPMLDIPLSGISPAALEMGAGWIHGHGKQHLLSQLLSESKAGEPVVTDWRRTQFSYQGSGRQLGLLAIGSAMMRVGFSAAIGYARRALTSKHQSKAAASTLFPVASLHRTPEAQMLLYTQAEASYAAPLSDMAVSLLGQNETQGIDAQPHEGMSWFVKKLVNCAPSIRYRARVVSLSHASPDESVQAHVCCADGSALSARLGVVVTVPLGVLKNDMIKFSPPLPPAHLAALKRVAMAKFTKVLVIFPRRFWDSGKHGFIVVRDDSAARNELHSASYLCVWHNVSAIHGAAPDKPNALLGIATSHGALHVDSLTENELEQLVSQRLCAAFGLETLPFKPLAILRSAWNNDPLSGYGAYTYPTLGAQKADFDALATDCPPFYFAGEHTWLKEIGTVHGALQSGQAAALRIIEKVLT</sequence>
<dbReference type="Pfam" id="PF01593">
    <property type="entry name" value="Amino_oxidase"/>
    <property type="match status" value="1"/>
</dbReference>
<dbReference type="InterPro" id="IPR002937">
    <property type="entry name" value="Amino_oxidase"/>
</dbReference>
<dbReference type="PANTHER" id="PTHR10742:SF410">
    <property type="entry name" value="LYSINE-SPECIFIC HISTONE DEMETHYLASE 2"/>
    <property type="match status" value="1"/>
</dbReference>
<evidence type="ECO:0000259" key="7">
    <source>
        <dbReference type="Pfam" id="PF01593"/>
    </source>
</evidence>
<evidence type="ECO:0000256" key="2">
    <source>
        <dbReference type="ARBA" id="ARBA00005833"/>
    </source>
</evidence>
<dbReference type="Proteomes" id="UP000065641">
    <property type="component" value="Chromosome"/>
</dbReference>
<dbReference type="EMBL" id="CP013189">
    <property type="protein sequence ID" value="ALO45752.1"/>
    <property type="molecule type" value="Genomic_DNA"/>
</dbReference>
<dbReference type="STRING" id="1249552.PS2015_1090"/>
<dbReference type="Gene3D" id="3.90.660.10">
    <property type="match status" value="1"/>
</dbReference>
<dbReference type="PATRIC" id="fig|1249552.3.peg.1096"/>
<keyword evidence="5" id="KW-0073">Auxin biosynthesis</keyword>
<dbReference type="InterPro" id="IPR050281">
    <property type="entry name" value="Flavin_monoamine_oxidase"/>
</dbReference>
<dbReference type="PANTHER" id="PTHR10742">
    <property type="entry name" value="FLAVIN MONOAMINE OXIDASE"/>
    <property type="match status" value="1"/>
</dbReference>
<comment type="pathway">
    <text evidence="1">Plant hormone metabolism; auxin biosynthesis.</text>
</comment>
<protein>
    <recommendedName>
        <fullName evidence="4">Tryptophan 2-monooxygenase</fullName>
        <ecNumber evidence="3">1.13.12.3</ecNumber>
    </recommendedName>
</protein>
<dbReference type="SUPFAM" id="SSF54373">
    <property type="entry name" value="FAD-linked reductases, C-terminal domain"/>
    <property type="match status" value="1"/>
</dbReference>